<reference evidence="2 3" key="1">
    <citation type="submission" date="2020-07" db="EMBL/GenBank/DDBJ databases">
        <title>Sequencing the genomes of 1000 actinobacteria strains.</title>
        <authorList>
            <person name="Klenk H.-P."/>
        </authorList>
    </citation>
    <scope>NUCLEOTIDE SEQUENCE [LARGE SCALE GENOMIC DNA]</scope>
    <source>
        <strain evidence="2 3">DSM 26341</strain>
    </source>
</reference>
<evidence type="ECO:0008006" key="4">
    <source>
        <dbReference type="Google" id="ProtNLM"/>
    </source>
</evidence>
<gene>
    <name evidence="2" type="ORF">BJY26_003096</name>
</gene>
<proteinExistence type="predicted"/>
<feature type="transmembrane region" description="Helical" evidence="1">
    <location>
        <begin position="157"/>
        <end position="177"/>
    </location>
</feature>
<keyword evidence="3" id="KW-1185">Reference proteome</keyword>
<dbReference type="AlphaFoldDB" id="A0A7Z0D4N0"/>
<dbReference type="Pfam" id="PF17197">
    <property type="entry name" value="DUF5134"/>
    <property type="match status" value="1"/>
</dbReference>
<evidence type="ECO:0000313" key="2">
    <source>
        <dbReference type="EMBL" id="NYI68790.1"/>
    </source>
</evidence>
<dbReference type="InterPro" id="IPR033458">
    <property type="entry name" value="DUF5134"/>
</dbReference>
<feature type="transmembrane region" description="Helical" evidence="1">
    <location>
        <begin position="82"/>
        <end position="102"/>
    </location>
</feature>
<dbReference type="EMBL" id="JACBZP010000001">
    <property type="protein sequence ID" value="NYI68790.1"/>
    <property type="molecule type" value="Genomic_DNA"/>
</dbReference>
<name>A0A7Z0D4N0_9MICO</name>
<accession>A0A7Z0D4N0</accession>
<evidence type="ECO:0000256" key="1">
    <source>
        <dbReference type="SAM" id="Phobius"/>
    </source>
</evidence>
<feature type="transmembrane region" description="Helical" evidence="1">
    <location>
        <begin position="56"/>
        <end position="76"/>
    </location>
</feature>
<organism evidence="2 3">
    <name type="scientific">Spelaeicoccus albus</name>
    <dbReference type="NCBI Taxonomy" id="1280376"/>
    <lineage>
        <taxon>Bacteria</taxon>
        <taxon>Bacillati</taxon>
        <taxon>Actinomycetota</taxon>
        <taxon>Actinomycetes</taxon>
        <taxon>Micrococcales</taxon>
        <taxon>Brevibacteriaceae</taxon>
        <taxon>Spelaeicoccus</taxon>
    </lineage>
</organism>
<keyword evidence="1" id="KW-0472">Membrane</keyword>
<sequence length="189" mass="20609">MSWIAIYVLVVLVHVHHAWSLTGLSRVWHLSHILMALGMIDMFWPTTMPFGQAAGVTAFVVLTTAVVAIGVGAVVSQRGWRAWTFSAIDLGGMIYMFAMMSYRLAPLTLAYALWSVVEAALWATGLAHRLLRLHGAGTGTNDQTDAVTSHKRWGLQLSLAAMIIGMAYMFVAMQYGIPTSGMHGMALEN</sequence>
<protein>
    <recommendedName>
        <fullName evidence="4">DUF5134 domain-containing protein</fullName>
    </recommendedName>
</protein>
<feature type="transmembrane region" description="Helical" evidence="1">
    <location>
        <begin position="109"/>
        <end position="131"/>
    </location>
</feature>
<dbReference type="Proteomes" id="UP000539111">
    <property type="component" value="Unassembled WGS sequence"/>
</dbReference>
<keyword evidence="1" id="KW-0812">Transmembrane</keyword>
<evidence type="ECO:0000313" key="3">
    <source>
        <dbReference type="Proteomes" id="UP000539111"/>
    </source>
</evidence>
<comment type="caution">
    <text evidence="2">The sequence shown here is derived from an EMBL/GenBank/DDBJ whole genome shotgun (WGS) entry which is preliminary data.</text>
</comment>
<keyword evidence="1" id="KW-1133">Transmembrane helix</keyword>